<dbReference type="PIRSF" id="PIRSF005785">
    <property type="entry name" value="Zn-prot_arch"/>
    <property type="match status" value="1"/>
</dbReference>
<dbReference type="Pfam" id="PF07998">
    <property type="entry name" value="Peptidase_M54"/>
    <property type="match status" value="1"/>
</dbReference>
<dbReference type="PANTHER" id="PTHR15910">
    <property type="entry name" value="ARCHAEMETZINCIN"/>
    <property type="match status" value="1"/>
</dbReference>
<dbReference type="CDD" id="cd11375">
    <property type="entry name" value="Peptidase_M54"/>
    <property type="match status" value="1"/>
</dbReference>
<evidence type="ECO:0000313" key="8">
    <source>
        <dbReference type="Proteomes" id="UP000243105"/>
    </source>
</evidence>
<protein>
    <submittedName>
        <fullName evidence="7">Archaemetzincin</fullName>
    </submittedName>
</protein>
<dbReference type="PANTHER" id="PTHR15910:SF1">
    <property type="entry name" value="ARCHAEMETZINCIN-2"/>
    <property type="match status" value="1"/>
</dbReference>
<sequence length="179" mass="20540">MIKLDICLIKVGAVEDAVIEVLSKGLRAYFEWNIKPVAEIEIPSQSYNRFRGQFNSSLILHQIKRQINREGCSFVLAITGVDLYVEGLNFVFGEADPVNRICIISTHRLRQEFYGDKPNQKLFEKRVLTEAVHEIGHLLNLKHCSNPNCVMFFSNSILDTDRKGFLFCNGCRSKFKILK</sequence>
<dbReference type="GO" id="GO:0008270">
    <property type="term" value="F:zinc ion binding"/>
    <property type="evidence" value="ECO:0007669"/>
    <property type="project" value="InterPro"/>
</dbReference>
<evidence type="ECO:0000256" key="5">
    <source>
        <dbReference type="ARBA" id="ARBA00022833"/>
    </source>
</evidence>
<evidence type="ECO:0000256" key="6">
    <source>
        <dbReference type="ARBA" id="ARBA00023049"/>
    </source>
</evidence>
<gene>
    <name evidence="7" type="ORF">JGI25_00524</name>
</gene>
<evidence type="ECO:0000256" key="3">
    <source>
        <dbReference type="ARBA" id="ARBA00022723"/>
    </source>
</evidence>
<keyword evidence="2" id="KW-0645">Protease</keyword>
<organism evidence="7 8">
    <name type="scientific">Kryptobacter tengchongensis</name>
    <dbReference type="NCBI Taxonomy" id="1643429"/>
    <lineage>
        <taxon>Bacteria</taxon>
        <taxon>Pseudomonadati</taxon>
        <taxon>Candidatus Kryptoniota</taxon>
        <taxon>Candidatus Kryptobacter</taxon>
    </lineage>
</organism>
<keyword evidence="6" id="KW-0482">Metalloprotease</keyword>
<dbReference type="RefSeq" id="WP_072263694.1">
    <property type="nucleotide sequence ID" value="NZ_CZVV01000022.1"/>
</dbReference>
<keyword evidence="3" id="KW-0479">Metal-binding</keyword>
<dbReference type="NCBIfam" id="NF033823">
    <property type="entry name" value="archmetzin"/>
    <property type="match status" value="1"/>
</dbReference>
<name>A0A916LIV8_KRYT1</name>
<comment type="caution">
    <text evidence="7">The sequence shown here is derived from an EMBL/GenBank/DDBJ whole genome shotgun (WGS) entry which is preliminary data.</text>
</comment>
<dbReference type="InterPro" id="IPR012962">
    <property type="entry name" value="Pept_M54_archaemetzincn"/>
</dbReference>
<dbReference type="InterPro" id="IPR012091">
    <property type="entry name" value="Pept_M54_archaemetzncn_arc/bac"/>
</dbReference>
<evidence type="ECO:0000313" key="7">
    <source>
        <dbReference type="EMBL" id="CUS99095.1"/>
    </source>
</evidence>
<evidence type="ECO:0000256" key="2">
    <source>
        <dbReference type="ARBA" id="ARBA00022670"/>
    </source>
</evidence>
<comment type="cofactor">
    <cofactor evidence="1">
        <name>Zn(2+)</name>
        <dbReference type="ChEBI" id="CHEBI:29105"/>
    </cofactor>
</comment>
<dbReference type="GO" id="GO:0008237">
    <property type="term" value="F:metallopeptidase activity"/>
    <property type="evidence" value="ECO:0007669"/>
    <property type="project" value="UniProtKB-KW"/>
</dbReference>
<dbReference type="AlphaFoldDB" id="A0A916LIV8"/>
<dbReference type="EMBL" id="CZVV01000022">
    <property type="protein sequence ID" value="CUS99095.1"/>
    <property type="molecule type" value="Genomic_DNA"/>
</dbReference>
<proteinExistence type="inferred from homology"/>
<keyword evidence="5" id="KW-0862">Zinc</keyword>
<dbReference type="InterPro" id="IPR024079">
    <property type="entry name" value="MetalloPept_cat_dom_sf"/>
</dbReference>
<dbReference type="GO" id="GO:0006508">
    <property type="term" value="P:proteolysis"/>
    <property type="evidence" value="ECO:0007669"/>
    <property type="project" value="UniProtKB-KW"/>
</dbReference>
<dbReference type="SUPFAM" id="SSF55486">
    <property type="entry name" value="Metalloproteases ('zincins'), catalytic domain"/>
    <property type="match status" value="1"/>
</dbReference>
<accession>A0A916LIV8</accession>
<dbReference type="Proteomes" id="UP000243105">
    <property type="component" value="Unassembled WGS sequence"/>
</dbReference>
<keyword evidence="4" id="KW-0378">Hydrolase</keyword>
<evidence type="ECO:0000256" key="4">
    <source>
        <dbReference type="ARBA" id="ARBA00022801"/>
    </source>
</evidence>
<dbReference type="Gene3D" id="3.40.390.10">
    <property type="entry name" value="Collagenase (Catalytic Domain)"/>
    <property type="match status" value="1"/>
</dbReference>
<reference evidence="7 8" key="1">
    <citation type="submission" date="2015-11" db="EMBL/GenBank/DDBJ databases">
        <authorList>
            <person name="Varghese N."/>
        </authorList>
    </citation>
    <scope>NUCLEOTIDE SEQUENCE [LARGE SCALE GENOMIC DNA]</scope>
    <source>
        <strain evidence="7 8">JGI-25</strain>
    </source>
</reference>
<dbReference type="HAMAP" id="MF_01842">
    <property type="entry name" value="Archaemetzincin"/>
    <property type="match status" value="1"/>
</dbReference>
<evidence type="ECO:0000256" key="1">
    <source>
        <dbReference type="ARBA" id="ARBA00001947"/>
    </source>
</evidence>